<accession>A0A7S1JB37</accession>
<evidence type="ECO:0000259" key="2">
    <source>
        <dbReference type="PROSITE" id="PS50222"/>
    </source>
</evidence>
<evidence type="ECO:0000256" key="1">
    <source>
        <dbReference type="SAM" id="MobiDB-lite"/>
    </source>
</evidence>
<gene>
    <name evidence="3" type="ORF">EGYM00392_LOCUS48463</name>
</gene>
<evidence type="ECO:0000313" key="3">
    <source>
        <dbReference type="EMBL" id="CAD9037304.1"/>
    </source>
</evidence>
<protein>
    <recommendedName>
        <fullName evidence="2">EF-hand domain-containing protein</fullName>
    </recommendedName>
</protein>
<dbReference type="GO" id="GO:0005737">
    <property type="term" value="C:cytoplasm"/>
    <property type="evidence" value="ECO:0007669"/>
    <property type="project" value="TreeGrafter"/>
</dbReference>
<organism evidence="3">
    <name type="scientific">Eutreptiella gymnastica</name>
    <dbReference type="NCBI Taxonomy" id="73025"/>
    <lineage>
        <taxon>Eukaryota</taxon>
        <taxon>Discoba</taxon>
        <taxon>Euglenozoa</taxon>
        <taxon>Euglenida</taxon>
        <taxon>Spirocuta</taxon>
        <taxon>Euglenophyceae</taxon>
        <taxon>Eutreptiales</taxon>
        <taxon>Eutreptiaceae</taxon>
        <taxon>Eutreptiella</taxon>
    </lineage>
</organism>
<reference evidence="3" key="1">
    <citation type="submission" date="2021-01" db="EMBL/GenBank/DDBJ databases">
        <authorList>
            <person name="Corre E."/>
            <person name="Pelletier E."/>
            <person name="Niang G."/>
            <person name="Scheremetjew M."/>
            <person name="Finn R."/>
            <person name="Kale V."/>
            <person name="Holt S."/>
            <person name="Cochrane G."/>
            <person name="Meng A."/>
            <person name="Brown T."/>
            <person name="Cohen L."/>
        </authorList>
    </citation>
    <scope>NUCLEOTIDE SEQUENCE</scope>
    <source>
        <strain evidence="3">NIES-381</strain>
    </source>
</reference>
<dbReference type="PANTHER" id="PTHR16306:SF1">
    <property type="entry name" value="CHROMOSOME UNDETERMINED SCAFFOLD_7, WHOLE GENOME SHOTGUN SEQUENCE"/>
    <property type="match status" value="1"/>
</dbReference>
<dbReference type="CDD" id="cd00051">
    <property type="entry name" value="EFh"/>
    <property type="match status" value="1"/>
</dbReference>
<dbReference type="InterPro" id="IPR002048">
    <property type="entry name" value="EF_hand_dom"/>
</dbReference>
<proteinExistence type="predicted"/>
<dbReference type="GO" id="GO:0005509">
    <property type="term" value="F:calcium ion binding"/>
    <property type="evidence" value="ECO:0007669"/>
    <property type="project" value="InterPro"/>
</dbReference>
<dbReference type="InterPro" id="IPR011992">
    <property type="entry name" value="EF-hand-dom_pair"/>
</dbReference>
<dbReference type="EMBL" id="HBGA01130706">
    <property type="protein sequence ID" value="CAD9037304.1"/>
    <property type="molecule type" value="Transcribed_RNA"/>
</dbReference>
<dbReference type="AlphaFoldDB" id="A0A7S1JB37"/>
<dbReference type="PANTHER" id="PTHR16306">
    <property type="entry name" value="TRANSLIN-ASSOCIATED FACTOR X-INTERACTING PROTEIN 1"/>
    <property type="match status" value="1"/>
</dbReference>
<dbReference type="PROSITE" id="PS50222">
    <property type="entry name" value="EF_HAND_2"/>
    <property type="match status" value="1"/>
</dbReference>
<feature type="region of interest" description="Disordered" evidence="1">
    <location>
        <begin position="56"/>
        <end position="92"/>
    </location>
</feature>
<sequence>MRGYMQAALTNINHLVECTGRNGDAPQQVNGHGDWHAEKAALLEELTRLRAENERLQDQAQKQGPQRRPVTPRAYPQAPKHTGSERDPEQARSALRTISLRALKDTIAEIYASKSHFDQQCAASRRPRETMERHLYTFLTQRHNQRSAVLDWAQAIIAGIKEHGPHDNDVAVFGKILRHEVDEEFLLVQRQLKQTVYELLRVYLQGRHPLKTEAEVDALLQKKVHAQVYEDEWVGIVKYMFNAEDAVSIIVRVREVIVEHSTRTVHHAVSLQDQSAISYVDFLKVLLDFQLAGHERFLAKFVAIFRQFDMDRNGVLDEAGLRGMLKVLDPRKTETECSELLNLMDPYGHQCITLSECVTFLSKELVALMADPL</sequence>
<name>A0A7S1JB37_9EUGL</name>
<feature type="domain" description="EF-hand" evidence="2">
    <location>
        <begin position="296"/>
        <end position="331"/>
    </location>
</feature>
<dbReference type="SUPFAM" id="SSF47473">
    <property type="entry name" value="EF-hand"/>
    <property type="match status" value="1"/>
</dbReference>
<dbReference type="Gene3D" id="1.10.238.10">
    <property type="entry name" value="EF-hand"/>
    <property type="match status" value="1"/>
</dbReference>